<proteinExistence type="predicted"/>
<protein>
    <submittedName>
        <fullName evidence="1">Uncharacterized protein</fullName>
    </submittedName>
</protein>
<name>A0A9N7YL15_PLEPL</name>
<comment type="caution">
    <text evidence="1">The sequence shown here is derived from an EMBL/GenBank/DDBJ whole genome shotgun (WGS) entry which is preliminary data.</text>
</comment>
<organism evidence="1 2">
    <name type="scientific">Pleuronectes platessa</name>
    <name type="common">European plaice</name>
    <dbReference type="NCBI Taxonomy" id="8262"/>
    <lineage>
        <taxon>Eukaryota</taxon>
        <taxon>Metazoa</taxon>
        <taxon>Chordata</taxon>
        <taxon>Craniata</taxon>
        <taxon>Vertebrata</taxon>
        <taxon>Euteleostomi</taxon>
        <taxon>Actinopterygii</taxon>
        <taxon>Neopterygii</taxon>
        <taxon>Teleostei</taxon>
        <taxon>Neoteleostei</taxon>
        <taxon>Acanthomorphata</taxon>
        <taxon>Carangaria</taxon>
        <taxon>Pleuronectiformes</taxon>
        <taxon>Pleuronectoidei</taxon>
        <taxon>Pleuronectidae</taxon>
        <taxon>Pleuronectes</taxon>
    </lineage>
</organism>
<evidence type="ECO:0000313" key="1">
    <source>
        <dbReference type="EMBL" id="CAB1429256.1"/>
    </source>
</evidence>
<evidence type="ECO:0000313" key="2">
    <source>
        <dbReference type="Proteomes" id="UP001153269"/>
    </source>
</evidence>
<reference evidence="1" key="1">
    <citation type="submission" date="2020-03" db="EMBL/GenBank/DDBJ databases">
        <authorList>
            <person name="Weist P."/>
        </authorList>
    </citation>
    <scope>NUCLEOTIDE SEQUENCE</scope>
</reference>
<sequence length="116" mass="13036">MCAVDFCAGTSRPDRSVKKEEEMFLYLECGHVISQIYSRSNTRITSKWSQGLEPIPADTGREKGYTLDKLPENPLANIERQTTPLKLRLEPETSLLRGNMATEEVYWGNGGLKASL</sequence>
<dbReference type="EMBL" id="CADEAL010001114">
    <property type="protein sequence ID" value="CAB1429256.1"/>
    <property type="molecule type" value="Genomic_DNA"/>
</dbReference>
<gene>
    <name evidence="1" type="ORF">PLEPLA_LOCUS17232</name>
</gene>
<dbReference type="Proteomes" id="UP001153269">
    <property type="component" value="Unassembled WGS sequence"/>
</dbReference>
<keyword evidence="2" id="KW-1185">Reference proteome</keyword>
<accession>A0A9N7YL15</accession>
<dbReference type="AlphaFoldDB" id="A0A9N7YL15"/>